<evidence type="ECO:0000313" key="2">
    <source>
        <dbReference type="Proteomes" id="UP001496674"/>
    </source>
</evidence>
<accession>A0ABM8I7U3</accession>
<sequence>MKKMTRGSSKDVLVKERDNVEFLWAISLLSGQNFASYPGNTVVNAKIILAIESWYKKKKKYITCDKIKKAYSFLYPPPFRNIEELNKYFDELDQVEIKE</sequence>
<dbReference type="EMBL" id="AP028055">
    <property type="protein sequence ID" value="BEG98175.1"/>
    <property type="molecule type" value="Genomic_DNA"/>
</dbReference>
<reference evidence="1 2" key="1">
    <citation type="submission" date="2023-04" db="EMBL/GenBank/DDBJ databases">
        <title>Draft genome sequence of acteroides sedimenti strain YN3PY1.</title>
        <authorList>
            <person name="Yoshida N."/>
        </authorList>
    </citation>
    <scope>NUCLEOTIDE SEQUENCE [LARGE SCALE GENOMIC DNA]</scope>
    <source>
        <strain evidence="1 2">YN3PY1</strain>
    </source>
</reference>
<proteinExistence type="predicted"/>
<organism evidence="1 2">
    <name type="scientific">Bacteroides sedimenti</name>
    <dbReference type="NCBI Taxonomy" id="2136147"/>
    <lineage>
        <taxon>Bacteria</taxon>
        <taxon>Pseudomonadati</taxon>
        <taxon>Bacteroidota</taxon>
        <taxon>Bacteroidia</taxon>
        <taxon>Bacteroidales</taxon>
        <taxon>Bacteroidaceae</taxon>
        <taxon>Bacteroides</taxon>
    </lineage>
</organism>
<protein>
    <submittedName>
        <fullName evidence="1">Uncharacterized protein</fullName>
    </submittedName>
</protein>
<gene>
    <name evidence="1" type="ORF">BSYN_04400</name>
</gene>
<name>A0ABM8I7U3_9BACE</name>
<dbReference type="Proteomes" id="UP001496674">
    <property type="component" value="Chromosome"/>
</dbReference>
<evidence type="ECO:0000313" key="1">
    <source>
        <dbReference type="EMBL" id="BEG98175.1"/>
    </source>
</evidence>
<keyword evidence="2" id="KW-1185">Reference proteome</keyword>